<dbReference type="AlphaFoldDB" id="A0A7G9SAR1"/>
<keyword evidence="3" id="KW-1185">Reference proteome</keyword>
<dbReference type="Proteomes" id="UP000515955">
    <property type="component" value="Chromosome"/>
</dbReference>
<keyword evidence="1" id="KW-0472">Membrane</keyword>
<accession>A0A7G9SAR1</accession>
<feature type="transmembrane region" description="Helical" evidence="1">
    <location>
        <begin position="15"/>
        <end position="33"/>
    </location>
</feature>
<evidence type="ECO:0000313" key="2">
    <source>
        <dbReference type="EMBL" id="QNN64936.1"/>
    </source>
</evidence>
<dbReference type="EMBL" id="CP060717">
    <property type="protein sequence ID" value="QNN64936.1"/>
    <property type="molecule type" value="Genomic_DNA"/>
</dbReference>
<evidence type="ECO:0000256" key="1">
    <source>
        <dbReference type="SAM" id="Phobius"/>
    </source>
</evidence>
<name>A0A7G9SAR1_9SPHN</name>
<keyword evidence="1" id="KW-0812">Transmembrane</keyword>
<keyword evidence="1" id="KW-1133">Transmembrane helix</keyword>
<dbReference type="KEGG" id="srhi:H9L12_12085"/>
<evidence type="ECO:0000313" key="3">
    <source>
        <dbReference type="Proteomes" id="UP000515955"/>
    </source>
</evidence>
<proteinExistence type="predicted"/>
<gene>
    <name evidence="2" type="ORF">H9L12_12085</name>
</gene>
<dbReference type="RefSeq" id="WP_187541935.1">
    <property type="nucleotide sequence ID" value="NZ_CP060717.1"/>
</dbReference>
<organism evidence="2 3">
    <name type="scientific">Sphingomonas rhizophila</name>
    <dbReference type="NCBI Taxonomy" id="2071607"/>
    <lineage>
        <taxon>Bacteria</taxon>
        <taxon>Pseudomonadati</taxon>
        <taxon>Pseudomonadota</taxon>
        <taxon>Alphaproteobacteria</taxon>
        <taxon>Sphingomonadales</taxon>
        <taxon>Sphingomonadaceae</taxon>
        <taxon>Sphingomonas</taxon>
    </lineage>
</organism>
<protein>
    <submittedName>
        <fullName evidence="2">Uncharacterized protein</fullName>
    </submittedName>
</protein>
<reference evidence="2 3" key="1">
    <citation type="submission" date="2020-08" db="EMBL/GenBank/DDBJ databases">
        <title>Genome sequence of Sphingomonas rhizophila KACC 19189T.</title>
        <authorList>
            <person name="Hyun D.-W."/>
            <person name="Bae J.-W."/>
        </authorList>
    </citation>
    <scope>NUCLEOTIDE SEQUENCE [LARGE SCALE GENOMIC DNA]</scope>
    <source>
        <strain evidence="2 3">KACC 19189</strain>
    </source>
</reference>
<sequence>MVIRRFREHVVDQNWFAVLIDVGIVVLGVFLGTQASVWNEQRIEGEQAREYRQRLIDEVRFNGLQFASQEHYYETVRTYGQQALAALSGGPDTSDRDFLIAAYQLSQTDTTQAKTQIYDEMIANGMFTRIGDARLQQLVSDYYLGLSVSNRVVAETYPYRTMIREVMPYALQKRIRDACGDRFAMADGRIVGVQLVIPCKVSIEPAEAAAAARVVRSAPRLKKEMTRYIASIDEKLDQLTPGIGFSSMMQQQLTKVGDGQTA</sequence>